<evidence type="ECO:0000256" key="5">
    <source>
        <dbReference type="SAM" id="MobiDB-lite"/>
    </source>
</evidence>
<evidence type="ECO:0000256" key="3">
    <source>
        <dbReference type="ARBA" id="ARBA00022989"/>
    </source>
</evidence>
<reference evidence="7 8" key="1">
    <citation type="submission" date="2024-02" db="EMBL/GenBank/DDBJ databases">
        <authorList>
            <person name="Chen Y."/>
            <person name="Shah S."/>
            <person name="Dougan E. K."/>
            <person name="Thang M."/>
            <person name="Chan C."/>
        </authorList>
    </citation>
    <scope>NUCLEOTIDE SEQUENCE [LARGE SCALE GENOMIC DNA]</scope>
</reference>
<dbReference type="EMBL" id="CAXAMN010001225">
    <property type="protein sequence ID" value="CAK8993343.1"/>
    <property type="molecule type" value="Genomic_DNA"/>
</dbReference>
<keyword evidence="4 6" id="KW-0472">Membrane</keyword>
<name>A0ABP0HT18_9DINO</name>
<keyword evidence="3 6" id="KW-1133">Transmembrane helix</keyword>
<feature type="transmembrane region" description="Helical" evidence="6">
    <location>
        <begin position="235"/>
        <end position="254"/>
    </location>
</feature>
<feature type="compositionally biased region" description="Basic and acidic residues" evidence="5">
    <location>
        <begin position="343"/>
        <end position="364"/>
    </location>
</feature>
<organism evidence="7 8">
    <name type="scientific">Durusdinium trenchii</name>
    <dbReference type="NCBI Taxonomy" id="1381693"/>
    <lineage>
        <taxon>Eukaryota</taxon>
        <taxon>Sar</taxon>
        <taxon>Alveolata</taxon>
        <taxon>Dinophyceae</taxon>
        <taxon>Suessiales</taxon>
        <taxon>Symbiodiniaceae</taxon>
        <taxon>Durusdinium</taxon>
    </lineage>
</organism>
<dbReference type="Pfam" id="PF04142">
    <property type="entry name" value="Nuc_sug_transp"/>
    <property type="match status" value="2"/>
</dbReference>
<evidence type="ECO:0000256" key="4">
    <source>
        <dbReference type="ARBA" id="ARBA00023136"/>
    </source>
</evidence>
<comment type="subcellular location">
    <subcellularLocation>
        <location evidence="1">Membrane</location>
        <topology evidence="1">Multi-pass membrane protein</topology>
    </subcellularLocation>
</comment>
<sequence length="784" mass="86047">MLDASKSLAVYHAARQSEMCAPLVIAVKNGLSIAFGLLLATCRDGLPGLWQCLDLQRAMKVFPIAGSFGLAQIFAMKALRFYDPGSLKVIAQVNVPLTALLSWLLLERRYSLKQWLAIALLGVVAMAFLQVRMLFFQPSGSAPQNATPEDGRMSAKVMGMLYFQFGIVLSCLASIFAEKFLKDRCEMQFYIQKTNLMFGELLCAALTFYANTASTSEDGGDGTCSWEQIHTPSCWQLAVIFLWLLHGWVAGLLVKRSSALVKNVSHILSTAITYTFPLLFLPGTLQHSLPVTLSALLVLTAVMLFAAAPPESKQPSKPLRRATLSERPMLRSTSESGLKNIKRQKEAEQVQDKTAHMEEGKRGTGSEQPVAYRPGSKEIIATERPIPKTLNPPSRGLSPEALRTGQTVNGLWLVVSCFIILDALKPILVTWANTAHAVGEPSFIQGTFVLVQTALSLLVGLGIAMGPHISSDLRVRLRDDWRPRVLRCLDPKAVTRQLPVSLCLCLSKLFLVYSLGRLDAGTVRVFGQASLPLVGVSTALFFKRRYSLQQWCSLVAVSLGLVTFYFVKAEAQQQVVIVEESWSPRRIEFVGIMLVLGSICFNCLGALLVENFLKAKGELYEQKAQLLLGEVVVNSILVFVGPLFITDLEVRAMNSPWQRGFFSGWDGRVLVCAILWIPAGWTATMLVKRCSNLLKTLAQAFSSVLTYVFSVVPLSSGPRTWAHFVTMLGPPLTPEPVSSPVVLLAISVMISALTFGADRRELGFPSSGILFIGASRSIHTQQHH</sequence>
<evidence type="ECO:0000313" key="7">
    <source>
        <dbReference type="EMBL" id="CAK8993343.1"/>
    </source>
</evidence>
<evidence type="ECO:0008006" key="9">
    <source>
        <dbReference type="Google" id="ProtNLM"/>
    </source>
</evidence>
<evidence type="ECO:0000256" key="2">
    <source>
        <dbReference type="ARBA" id="ARBA00022692"/>
    </source>
</evidence>
<comment type="caution">
    <text evidence="7">The sequence shown here is derived from an EMBL/GenBank/DDBJ whole genome shotgun (WGS) entry which is preliminary data.</text>
</comment>
<feature type="transmembrane region" description="Helical" evidence="6">
    <location>
        <begin position="696"/>
        <end position="717"/>
    </location>
</feature>
<accession>A0ABP0HT18</accession>
<feature type="transmembrane region" description="Helical" evidence="6">
    <location>
        <begin position="157"/>
        <end position="177"/>
    </location>
</feature>
<feature type="transmembrane region" description="Helical" evidence="6">
    <location>
        <begin position="85"/>
        <end position="106"/>
    </location>
</feature>
<evidence type="ECO:0000256" key="6">
    <source>
        <dbReference type="SAM" id="Phobius"/>
    </source>
</evidence>
<feature type="transmembrane region" description="Helical" evidence="6">
    <location>
        <begin position="665"/>
        <end position="684"/>
    </location>
</feature>
<dbReference type="InterPro" id="IPR037185">
    <property type="entry name" value="EmrE-like"/>
</dbReference>
<feature type="transmembrane region" description="Helical" evidence="6">
    <location>
        <begin position="551"/>
        <end position="569"/>
    </location>
</feature>
<dbReference type="InterPro" id="IPR007271">
    <property type="entry name" value="Nuc_sug_transpt"/>
</dbReference>
<gene>
    <name evidence="7" type="ORF">CCMP2556_LOCUS3205</name>
</gene>
<feature type="transmembrane region" description="Helical" evidence="6">
    <location>
        <begin position="737"/>
        <end position="757"/>
    </location>
</feature>
<feature type="transmembrane region" description="Helical" evidence="6">
    <location>
        <begin position="115"/>
        <end position="137"/>
    </location>
</feature>
<feature type="transmembrane region" description="Helical" evidence="6">
    <location>
        <begin position="291"/>
        <end position="308"/>
    </location>
</feature>
<feature type="transmembrane region" description="Helical" evidence="6">
    <location>
        <begin position="625"/>
        <end position="645"/>
    </location>
</feature>
<feature type="transmembrane region" description="Helical" evidence="6">
    <location>
        <begin position="589"/>
        <end position="613"/>
    </location>
</feature>
<dbReference type="SUPFAM" id="SSF103481">
    <property type="entry name" value="Multidrug resistance efflux transporter EmrE"/>
    <property type="match status" value="2"/>
</dbReference>
<evidence type="ECO:0000313" key="8">
    <source>
        <dbReference type="Proteomes" id="UP001642484"/>
    </source>
</evidence>
<feature type="transmembrane region" description="Helical" evidence="6">
    <location>
        <begin position="20"/>
        <end position="40"/>
    </location>
</feature>
<feature type="transmembrane region" description="Helical" evidence="6">
    <location>
        <begin position="411"/>
        <end position="431"/>
    </location>
</feature>
<protein>
    <recommendedName>
        <fullName evidence="9">EamA domain-containing protein</fullName>
    </recommendedName>
</protein>
<dbReference type="Proteomes" id="UP001642484">
    <property type="component" value="Unassembled WGS sequence"/>
</dbReference>
<proteinExistence type="predicted"/>
<feature type="region of interest" description="Disordered" evidence="5">
    <location>
        <begin position="333"/>
        <end position="371"/>
    </location>
</feature>
<keyword evidence="8" id="KW-1185">Reference proteome</keyword>
<feature type="transmembrane region" description="Helical" evidence="6">
    <location>
        <begin position="266"/>
        <end position="285"/>
    </location>
</feature>
<feature type="transmembrane region" description="Helical" evidence="6">
    <location>
        <begin position="189"/>
        <end position="210"/>
    </location>
</feature>
<dbReference type="PANTHER" id="PTHR10231">
    <property type="entry name" value="NUCLEOTIDE-SUGAR TRANSMEMBRANE TRANSPORTER"/>
    <property type="match status" value="1"/>
</dbReference>
<evidence type="ECO:0000256" key="1">
    <source>
        <dbReference type="ARBA" id="ARBA00004141"/>
    </source>
</evidence>
<keyword evidence="2 6" id="KW-0812">Transmembrane</keyword>
<feature type="transmembrane region" description="Helical" evidence="6">
    <location>
        <begin position="443"/>
        <end position="466"/>
    </location>
</feature>